<feature type="domain" description="CzcB-like C-terminal circularly permuted SH3-like" evidence="7">
    <location>
        <begin position="366"/>
        <end position="427"/>
    </location>
</feature>
<keyword evidence="4" id="KW-0812">Transmembrane</keyword>
<evidence type="ECO:0000256" key="4">
    <source>
        <dbReference type="SAM" id="Phobius"/>
    </source>
</evidence>
<evidence type="ECO:0000259" key="6">
    <source>
        <dbReference type="Pfam" id="PF25973"/>
    </source>
</evidence>
<evidence type="ECO:0000259" key="5">
    <source>
        <dbReference type="Pfam" id="PF25954"/>
    </source>
</evidence>
<evidence type="ECO:0000256" key="3">
    <source>
        <dbReference type="SAM" id="MobiDB-lite"/>
    </source>
</evidence>
<keyword evidence="2" id="KW-0813">Transport</keyword>
<proteinExistence type="inferred from homology"/>
<name>A0A4U1IW03_9BACT</name>
<dbReference type="InterPro" id="IPR051909">
    <property type="entry name" value="MFP_Cation_Efflux"/>
</dbReference>
<evidence type="ECO:0000313" key="8">
    <source>
        <dbReference type="EMBL" id="TKC98706.1"/>
    </source>
</evidence>
<dbReference type="GO" id="GO:0016020">
    <property type="term" value="C:membrane"/>
    <property type="evidence" value="ECO:0007669"/>
    <property type="project" value="InterPro"/>
</dbReference>
<dbReference type="AlphaFoldDB" id="A0A4U1IW03"/>
<dbReference type="Pfam" id="PF25975">
    <property type="entry name" value="CzcB_C"/>
    <property type="match status" value="1"/>
</dbReference>
<keyword evidence="9" id="KW-1185">Reference proteome</keyword>
<dbReference type="GO" id="GO:0060003">
    <property type="term" value="P:copper ion export"/>
    <property type="evidence" value="ECO:0007669"/>
    <property type="project" value="TreeGrafter"/>
</dbReference>
<feature type="transmembrane region" description="Helical" evidence="4">
    <location>
        <begin position="56"/>
        <end position="77"/>
    </location>
</feature>
<evidence type="ECO:0000256" key="1">
    <source>
        <dbReference type="ARBA" id="ARBA00009477"/>
    </source>
</evidence>
<reference evidence="8 9" key="1">
    <citation type="submission" date="2019-04" db="EMBL/GenBank/DDBJ databases">
        <authorList>
            <person name="Li Y."/>
            <person name="Wang J."/>
        </authorList>
    </citation>
    <scope>NUCLEOTIDE SEQUENCE [LARGE SCALE GENOMIC DNA]</scope>
    <source>
        <strain evidence="8 9">DSM 14668</strain>
    </source>
</reference>
<dbReference type="Gene3D" id="2.40.420.20">
    <property type="match status" value="1"/>
</dbReference>
<feature type="domain" description="CusB-like beta-barrel" evidence="5">
    <location>
        <begin position="285"/>
        <end position="358"/>
    </location>
</feature>
<keyword evidence="4" id="KW-1133">Transmembrane helix</keyword>
<evidence type="ECO:0000259" key="7">
    <source>
        <dbReference type="Pfam" id="PF25975"/>
    </source>
</evidence>
<protein>
    <submittedName>
        <fullName evidence="8">Efflux RND transporter periplasmic adaptor subunit</fullName>
    </submittedName>
</protein>
<dbReference type="GO" id="GO:0022857">
    <property type="term" value="F:transmembrane transporter activity"/>
    <property type="evidence" value="ECO:0007669"/>
    <property type="project" value="InterPro"/>
</dbReference>
<dbReference type="GO" id="GO:0030313">
    <property type="term" value="C:cell envelope"/>
    <property type="evidence" value="ECO:0007669"/>
    <property type="project" value="TreeGrafter"/>
</dbReference>
<keyword evidence="4" id="KW-0472">Membrane</keyword>
<dbReference type="PANTHER" id="PTHR30097:SF4">
    <property type="entry name" value="SLR6042 PROTEIN"/>
    <property type="match status" value="1"/>
</dbReference>
<dbReference type="InterPro" id="IPR058792">
    <property type="entry name" value="Beta-barrel_RND_2"/>
</dbReference>
<dbReference type="EMBL" id="SSMQ01000064">
    <property type="protein sequence ID" value="TKC98706.1"/>
    <property type="molecule type" value="Genomic_DNA"/>
</dbReference>
<dbReference type="InterPro" id="IPR058649">
    <property type="entry name" value="CzcB_C"/>
</dbReference>
<dbReference type="Proteomes" id="UP000309215">
    <property type="component" value="Unassembled WGS sequence"/>
</dbReference>
<gene>
    <name evidence="8" type="ORF">E8A74_40085</name>
</gene>
<dbReference type="FunFam" id="2.40.30.170:FF:000010">
    <property type="entry name" value="Efflux RND transporter periplasmic adaptor subunit"/>
    <property type="match status" value="1"/>
</dbReference>
<evidence type="ECO:0000256" key="2">
    <source>
        <dbReference type="ARBA" id="ARBA00022448"/>
    </source>
</evidence>
<dbReference type="SUPFAM" id="SSF111369">
    <property type="entry name" value="HlyD-like secretion proteins"/>
    <property type="match status" value="1"/>
</dbReference>
<feature type="domain" description="CzcB-like barrel-sandwich hybrid" evidence="6">
    <location>
        <begin position="140"/>
        <end position="281"/>
    </location>
</feature>
<dbReference type="InterPro" id="IPR058647">
    <property type="entry name" value="BSH_CzcB-like"/>
</dbReference>
<feature type="compositionally biased region" description="Basic residues" evidence="3">
    <location>
        <begin position="1"/>
        <end position="10"/>
    </location>
</feature>
<dbReference type="Pfam" id="PF25954">
    <property type="entry name" value="Beta-barrel_RND_2"/>
    <property type="match status" value="1"/>
</dbReference>
<dbReference type="Pfam" id="PF25973">
    <property type="entry name" value="BSH_CzcB"/>
    <property type="match status" value="1"/>
</dbReference>
<feature type="region of interest" description="Disordered" evidence="3">
    <location>
        <begin position="1"/>
        <end position="55"/>
    </location>
</feature>
<organism evidence="8 9">
    <name type="scientific">Polyangium fumosum</name>
    <dbReference type="NCBI Taxonomy" id="889272"/>
    <lineage>
        <taxon>Bacteria</taxon>
        <taxon>Pseudomonadati</taxon>
        <taxon>Myxococcota</taxon>
        <taxon>Polyangia</taxon>
        <taxon>Polyangiales</taxon>
        <taxon>Polyangiaceae</taxon>
        <taxon>Polyangium</taxon>
    </lineage>
</organism>
<comment type="caution">
    <text evidence="8">The sequence shown here is derived from an EMBL/GenBank/DDBJ whole genome shotgun (WGS) entry which is preliminary data.</text>
</comment>
<evidence type="ECO:0000313" key="9">
    <source>
        <dbReference type="Proteomes" id="UP000309215"/>
    </source>
</evidence>
<dbReference type="Gene3D" id="2.40.50.100">
    <property type="match status" value="1"/>
</dbReference>
<dbReference type="Gene3D" id="2.40.30.170">
    <property type="match status" value="1"/>
</dbReference>
<dbReference type="GO" id="GO:0015679">
    <property type="term" value="P:plasma membrane copper ion transport"/>
    <property type="evidence" value="ECO:0007669"/>
    <property type="project" value="TreeGrafter"/>
</dbReference>
<dbReference type="InterPro" id="IPR006143">
    <property type="entry name" value="RND_pump_MFP"/>
</dbReference>
<dbReference type="OrthoDB" id="9806939at2"/>
<comment type="similarity">
    <text evidence="1">Belongs to the membrane fusion protein (MFP) (TC 8.A.1) family.</text>
</comment>
<dbReference type="PANTHER" id="PTHR30097">
    <property type="entry name" value="CATION EFFLUX SYSTEM PROTEIN CUSB"/>
    <property type="match status" value="1"/>
</dbReference>
<accession>A0A4U1IW03</accession>
<dbReference type="NCBIfam" id="TIGR01730">
    <property type="entry name" value="RND_mfp"/>
    <property type="match status" value="1"/>
</dbReference>
<sequence>MVDPRRHRRVDGRIAVTNETNPIDEASEIPLPADEGLPERDTQSPRASTEPPRPRWARWGIAAGLSALAIAGMLVWLRGGDGEADVPVTKADVPHVEGKAIVFSKAFGERAGIETEPVRLSPLVPRIKVVGTVDFDPAHVAAVGTRIPGLVRSLAKVEGERVKKGDVLADIESAELGTAQASVAVAHAHRKAASINEKRERELAERGLSTAREHEVATATHEEQRAVLEAARQRVHAMSGSPGSPFGVYMLRAPLEGTVVERHIFAGQSVDAHLVAFRVANLDHLWVDLSVFESNVDAIHKDDPVEITRVGGEPIPGRVAHVGDVVDPVTRTAEVRVAVSNQERKLRPGQSVTAIIQATGPSRTMLTVPITAVTYIDGRPTVFLAESPDRVVPTTIELGPNDGTHQGVTAGLSEGQLVVSRGVFALKSELYR</sequence>